<dbReference type="Proteomes" id="UP000092730">
    <property type="component" value="Chromosome 6"/>
</dbReference>
<dbReference type="EMBL" id="CP144546">
    <property type="protein sequence ID" value="WVW85238.1"/>
    <property type="molecule type" value="Genomic_DNA"/>
</dbReference>
<reference evidence="3" key="4">
    <citation type="submission" date="2024-02" db="EMBL/GenBank/DDBJ databases">
        <title>Comparative genomics of Cryptococcus and Kwoniella reveals pathogenesis evolution and contrasting modes of karyotype evolution via chromosome fusion or intercentromeric recombination.</title>
        <authorList>
            <person name="Coelho M.A."/>
            <person name="David-Palma M."/>
            <person name="Shea T."/>
            <person name="Bowers K."/>
            <person name="McGinley-Smith S."/>
            <person name="Mohammad A.W."/>
            <person name="Gnirke A."/>
            <person name="Yurkov A.M."/>
            <person name="Nowrousian M."/>
            <person name="Sun S."/>
            <person name="Cuomo C.A."/>
            <person name="Heitman J."/>
        </authorList>
    </citation>
    <scope>NUCLEOTIDE SEQUENCE</scope>
    <source>
        <strain evidence="3">CBS 10118</strain>
    </source>
</reference>
<evidence type="ECO:0000313" key="3">
    <source>
        <dbReference type="EMBL" id="WVW85238.1"/>
    </source>
</evidence>
<accession>A0A1B9FZ03</accession>
<protein>
    <submittedName>
        <fullName evidence="2">Uncharacterized protein</fullName>
    </submittedName>
</protein>
<organism evidence="2">
    <name type="scientific">Kwoniella bestiolae CBS 10118</name>
    <dbReference type="NCBI Taxonomy" id="1296100"/>
    <lineage>
        <taxon>Eukaryota</taxon>
        <taxon>Fungi</taxon>
        <taxon>Dikarya</taxon>
        <taxon>Basidiomycota</taxon>
        <taxon>Agaricomycotina</taxon>
        <taxon>Tremellomycetes</taxon>
        <taxon>Tremellales</taxon>
        <taxon>Cryptococcaceae</taxon>
        <taxon>Kwoniella</taxon>
    </lineage>
</organism>
<reference evidence="3" key="2">
    <citation type="submission" date="2013-07" db="EMBL/GenBank/DDBJ databases">
        <authorList>
            <consortium name="The Broad Institute Genome Sequencing Platform"/>
            <person name="Cuomo C."/>
            <person name="Litvintseva A."/>
            <person name="Chen Y."/>
            <person name="Heitman J."/>
            <person name="Sun S."/>
            <person name="Springer D."/>
            <person name="Dromer F."/>
            <person name="Young S.K."/>
            <person name="Zeng Q."/>
            <person name="Gargeya S."/>
            <person name="Fitzgerald M."/>
            <person name="Abouelleil A."/>
            <person name="Alvarado L."/>
            <person name="Berlin A.M."/>
            <person name="Chapman S.B."/>
            <person name="Dewar J."/>
            <person name="Goldberg J."/>
            <person name="Griggs A."/>
            <person name="Gujja S."/>
            <person name="Hansen M."/>
            <person name="Howarth C."/>
            <person name="Imamovic A."/>
            <person name="Larimer J."/>
            <person name="McCowan C."/>
            <person name="Murphy C."/>
            <person name="Pearson M."/>
            <person name="Priest M."/>
            <person name="Roberts A."/>
            <person name="Saif S."/>
            <person name="Shea T."/>
            <person name="Sykes S."/>
            <person name="Wortman J."/>
            <person name="Nusbaum C."/>
            <person name="Birren B."/>
        </authorList>
    </citation>
    <scope>NUCLEOTIDE SEQUENCE</scope>
    <source>
        <strain evidence="3">CBS 10118</strain>
    </source>
</reference>
<name>A0A1B9FZ03_9TREE</name>
<dbReference type="EMBL" id="KI894023">
    <property type="protein sequence ID" value="OCF24002.1"/>
    <property type="molecule type" value="Genomic_DNA"/>
</dbReference>
<feature type="region of interest" description="Disordered" evidence="1">
    <location>
        <begin position="1"/>
        <end position="39"/>
    </location>
</feature>
<reference evidence="2" key="1">
    <citation type="submission" date="2013-07" db="EMBL/GenBank/DDBJ databases">
        <title>The Genome Sequence of Cryptococcus bestiolae CBS10118.</title>
        <authorList>
            <consortium name="The Broad Institute Genome Sequencing Platform"/>
            <person name="Cuomo C."/>
            <person name="Litvintseva A."/>
            <person name="Chen Y."/>
            <person name="Heitman J."/>
            <person name="Sun S."/>
            <person name="Springer D."/>
            <person name="Dromer F."/>
            <person name="Young S.K."/>
            <person name="Zeng Q."/>
            <person name="Gargeya S."/>
            <person name="Fitzgerald M."/>
            <person name="Abouelleil A."/>
            <person name="Alvarado L."/>
            <person name="Berlin A.M."/>
            <person name="Chapman S.B."/>
            <person name="Dewar J."/>
            <person name="Goldberg J."/>
            <person name="Griggs A."/>
            <person name="Gujja S."/>
            <person name="Hansen M."/>
            <person name="Howarth C."/>
            <person name="Imamovic A."/>
            <person name="Larimer J."/>
            <person name="McCowan C."/>
            <person name="Murphy C."/>
            <person name="Pearson M."/>
            <person name="Priest M."/>
            <person name="Roberts A."/>
            <person name="Saif S."/>
            <person name="Shea T."/>
            <person name="Sykes S."/>
            <person name="Wortman J."/>
            <person name="Nusbaum C."/>
            <person name="Birren B."/>
        </authorList>
    </citation>
    <scope>NUCLEOTIDE SEQUENCE [LARGE SCALE GENOMIC DNA]</scope>
    <source>
        <strain evidence="2">CBS 10118</strain>
    </source>
</reference>
<sequence>MTKVTQSHSHSYTNTNTASTSDPCTDRFLPPRDWPDQTDKARDWMAEKIEHGISNRIKMEDRACIRAGPTVSER</sequence>
<dbReference type="RefSeq" id="XP_019045072.1">
    <property type="nucleotide sequence ID" value="XM_019193595.1"/>
</dbReference>
<dbReference type="AlphaFoldDB" id="A0A1B9FZ03"/>
<feature type="compositionally biased region" description="Polar residues" evidence="1">
    <location>
        <begin position="1"/>
        <end position="23"/>
    </location>
</feature>
<dbReference type="VEuPathDB" id="FungiDB:I302_06988"/>
<evidence type="ECO:0000313" key="4">
    <source>
        <dbReference type="Proteomes" id="UP000092730"/>
    </source>
</evidence>
<proteinExistence type="predicted"/>
<evidence type="ECO:0000256" key="1">
    <source>
        <dbReference type="SAM" id="MobiDB-lite"/>
    </source>
</evidence>
<keyword evidence="4" id="KW-1185">Reference proteome</keyword>
<gene>
    <name evidence="2" type="ORF">I302_06988</name>
    <name evidence="3" type="ORF">I302_107276</name>
</gene>
<reference evidence="2" key="3">
    <citation type="submission" date="2014-01" db="EMBL/GenBank/DDBJ databases">
        <title>Evolution of pathogenesis and genome organization in the Tremellales.</title>
        <authorList>
            <person name="Cuomo C."/>
            <person name="Litvintseva A."/>
            <person name="Heitman J."/>
            <person name="Chen Y."/>
            <person name="Sun S."/>
            <person name="Springer D."/>
            <person name="Dromer F."/>
            <person name="Young S."/>
            <person name="Zeng Q."/>
            <person name="Chapman S."/>
            <person name="Gujja S."/>
            <person name="Saif S."/>
            <person name="Birren B."/>
        </authorList>
    </citation>
    <scope>NUCLEOTIDE SEQUENCE</scope>
    <source>
        <strain evidence="2">CBS 10118</strain>
    </source>
</reference>
<dbReference type="GeneID" id="30211387"/>
<feature type="compositionally biased region" description="Basic and acidic residues" evidence="1">
    <location>
        <begin position="29"/>
        <end position="39"/>
    </location>
</feature>
<evidence type="ECO:0000313" key="2">
    <source>
        <dbReference type="EMBL" id="OCF24002.1"/>
    </source>
</evidence>
<dbReference type="KEGG" id="kbi:30211387"/>